<evidence type="ECO:0000313" key="8">
    <source>
        <dbReference type="EMBL" id="KAJ8045342.1"/>
    </source>
</evidence>
<keyword evidence="9" id="KW-1185">Reference proteome</keyword>
<dbReference type="PANTHER" id="PTHR11220:SF1">
    <property type="entry name" value="HEME-BINDING PROTEIN 2"/>
    <property type="match status" value="1"/>
</dbReference>
<dbReference type="InterPro" id="IPR011256">
    <property type="entry name" value="Reg_factor_effector_dom_sf"/>
</dbReference>
<evidence type="ECO:0000256" key="1">
    <source>
        <dbReference type="ARBA" id="ARBA00004496"/>
    </source>
</evidence>
<evidence type="ECO:0000256" key="7">
    <source>
        <dbReference type="SAM" id="SignalP"/>
    </source>
</evidence>
<keyword evidence="7" id="KW-0732">Signal</keyword>
<evidence type="ECO:0000256" key="2">
    <source>
        <dbReference type="ARBA" id="ARBA00009817"/>
    </source>
</evidence>
<protein>
    <recommendedName>
        <fullName evidence="6">Heme-binding protein 1</fullName>
    </recommendedName>
</protein>
<dbReference type="FunFam" id="3.20.80.10:FF:000003">
    <property type="entry name" value="Heme-binding protein 1"/>
    <property type="match status" value="1"/>
</dbReference>
<evidence type="ECO:0000313" key="9">
    <source>
        <dbReference type="Proteomes" id="UP001152320"/>
    </source>
</evidence>
<dbReference type="EMBL" id="JAIZAY010000003">
    <property type="protein sequence ID" value="KAJ8045342.1"/>
    <property type="molecule type" value="Genomic_DNA"/>
</dbReference>
<dbReference type="PANTHER" id="PTHR11220">
    <property type="entry name" value="HEME-BINDING PROTEIN-RELATED"/>
    <property type="match status" value="1"/>
</dbReference>
<proteinExistence type="inferred from homology"/>
<feature type="signal peptide" evidence="7">
    <location>
        <begin position="1"/>
        <end position="21"/>
    </location>
</feature>
<dbReference type="GO" id="GO:0020037">
    <property type="term" value="F:heme binding"/>
    <property type="evidence" value="ECO:0007669"/>
    <property type="project" value="TreeGrafter"/>
</dbReference>
<name>A0A9Q1HDE7_HOLLE</name>
<dbReference type="AlphaFoldDB" id="A0A9Q1HDE7"/>
<reference evidence="8" key="1">
    <citation type="submission" date="2021-10" db="EMBL/GenBank/DDBJ databases">
        <title>Tropical sea cucumber genome reveals ecological adaptation and Cuvierian tubules defense mechanism.</title>
        <authorList>
            <person name="Chen T."/>
        </authorList>
    </citation>
    <scope>NUCLEOTIDE SEQUENCE</scope>
    <source>
        <strain evidence="8">Nanhai2018</strain>
        <tissue evidence="8">Muscle</tissue>
    </source>
</reference>
<dbReference type="InterPro" id="IPR006917">
    <property type="entry name" value="SOUL_heme-bd"/>
</dbReference>
<gene>
    <name evidence="8" type="ORF">HOLleu_08333</name>
</gene>
<comment type="subcellular location">
    <subcellularLocation>
        <location evidence="1">Cytoplasm</location>
    </subcellularLocation>
</comment>
<sequence length="212" mass="23953">MTSSTLFTVLALISCFEVINGQWTDNKPSFCRRLECPVYSVTGEGEGYEIRSYEAAKWVSTTVMNQSYRSAGRTAFGKLFSYISGANEGGKWNCVKIDMTAPVTARVIPTTTSALGNNMTYSFFIPFEFQDNTPAPTSADVFFTNMADFEVYVRSFGGFASSKDWTRHSNILKAALDNDNLPYDTRFFYTAGYDSPFTLFNRHNEVWYFKTT</sequence>
<comment type="similarity">
    <text evidence="2">Belongs to the HEBP family.</text>
</comment>
<evidence type="ECO:0000256" key="3">
    <source>
        <dbReference type="ARBA" id="ARBA00011245"/>
    </source>
</evidence>
<comment type="subunit">
    <text evidence="3">Monomer.</text>
</comment>
<comment type="function">
    <text evidence="5">May bind free porphyrinogens that may be present in the cell and thus facilitate removal of these potentially toxic compound. Binds with a high affinity to one molecule of heme or porphyrins. It binds metalloporphyrins, free porphyrins and N-methylprotoporphyrin with similar affinities.</text>
</comment>
<accession>A0A9Q1HDE7</accession>
<dbReference type="SUPFAM" id="SSF55136">
    <property type="entry name" value="Probable bacterial effector-binding domain"/>
    <property type="match status" value="1"/>
</dbReference>
<dbReference type="OrthoDB" id="6424451at2759"/>
<evidence type="ECO:0000256" key="4">
    <source>
        <dbReference type="ARBA" id="ARBA00022490"/>
    </source>
</evidence>
<evidence type="ECO:0000256" key="5">
    <source>
        <dbReference type="ARBA" id="ARBA00037673"/>
    </source>
</evidence>
<dbReference type="GO" id="GO:0005737">
    <property type="term" value="C:cytoplasm"/>
    <property type="evidence" value="ECO:0007669"/>
    <property type="project" value="UniProtKB-SubCell"/>
</dbReference>
<feature type="chain" id="PRO_5040257020" description="Heme-binding protein 1" evidence="7">
    <location>
        <begin position="22"/>
        <end position="212"/>
    </location>
</feature>
<dbReference type="Pfam" id="PF04832">
    <property type="entry name" value="SOUL"/>
    <property type="match status" value="1"/>
</dbReference>
<comment type="caution">
    <text evidence="8">The sequence shown here is derived from an EMBL/GenBank/DDBJ whole genome shotgun (WGS) entry which is preliminary data.</text>
</comment>
<evidence type="ECO:0000256" key="6">
    <source>
        <dbReference type="ARBA" id="ARBA00040755"/>
    </source>
</evidence>
<keyword evidence="4" id="KW-0963">Cytoplasm</keyword>
<organism evidence="8 9">
    <name type="scientific">Holothuria leucospilota</name>
    <name type="common">Black long sea cucumber</name>
    <name type="synonym">Mertensiothuria leucospilota</name>
    <dbReference type="NCBI Taxonomy" id="206669"/>
    <lineage>
        <taxon>Eukaryota</taxon>
        <taxon>Metazoa</taxon>
        <taxon>Echinodermata</taxon>
        <taxon>Eleutherozoa</taxon>
        <taxon>Echinozoa</taxon>
        <taxon>Holothuroidea</taxon>
        <taxon>Aspidochirotacea</taxon>
        <taxon>Aspidochirotida</taxon>
        <taxon>Holothuriidae</taxon>
        <taxon>Holothuria</taxon>
    </lineage>
</organism>
<dbReference type="Proteomes" id="UP001152320">
    <property type="component" value="Chromosome 3"/>
</dbReference>
<dbReference type="Gene3D" id="3.20.80.10">
    <property type="entry name" value="Regulatory factor, effector binding domain"/>
    <property type="match status" value="1"/>
</dbReference>